<dbReference type="CDD" id="cd00041">
    <property type="entry name" value="CUB"/>
    <property type="match status" value="1"/>
</dbReference>
<dbReference type="SUPFAM" id="SSF49854">
    <property type="entry name" value="Spermadhesin, CUB domain"/>
    <property type="match status" value="1"/>
</dbReference>
<accession>A0A7R8ZJ47</accession>
<dbReference type="InterPro" id="IPR035914">
    <property type="entry name" value="Sperma_CUB_dom_sf"/>
</dbReference>
<dbReference type="InterPro" id="IPR000859">
    <property type="entry name" value="CUB_dom"/>
</dbReference>
<protein>
    <submittedName>
        <fullName evidence="4">Uncharacterized protein</fullName>
    </submittedName>
</protein>
<organism evidence="4">
    <name type="scientific">Cyprideis torosa</name>
    <dbReference type="NCBI Taxonomy" id="163714"/>
    <lineage>
        <taxon>Eukaryota</taxon>
        <taxon>Metazoa</taxon>
        <taxon>Ecdysozoa</taxon>
        <taxon>Arthropoda</taxon>
        <taxon>Crustacea</taxon>
        <taxon>Oligostraca</taxon>
        <taxon>Ostracoda</taxon>
        <taxon>Podocopa</taxon>
        <taxon>Podocopida</taxon>
        <taxon>Cytherocopina</taxon>
        <taxon>Cytheroidea</taxon>
        <taxon>Cytherideidae</taxon>
        <taxon>Cyprideis</taxon>
    </lineage>
</organism>
<evidence type="ECO:0000256" key="3">
    <source>
        <dbReference type="PROSITE-ProRule" id="PRU00059"/>
    </source>
</evidence>
<dbReference type="Gene3D" id="2.60.120.290">
    <property type="entry name" value="Spermadhesin, CUB domain"/>
    <property type="match status" value="1"/>
</dbReference>
<proteinExistence type="predicted"/>
<dbReference type="PROSITE" id="PS01180">
    <property type="entry name" value="CUB"/>
    <property type="match status" value="1"/>
</dbReference>
<comment type="caution">
    <text evidence="3">Lacks conserved residue(s) required for the propagation of feature annotation.</text>
</comment>
<keyword evidence="1" id="KW-0677">Repeat</keyword>
<dbReference type="AlphaFoldDB" id="A0A7R8ZJ47"/>
<reference evidence="4" key="1">
    <citation type="submission" date="2020-11" db="EMBL/GenBank/DDBJ databases">
        <authorList>
            <person name="Tran Van P."/>
        </authorList>
    </citation>
    <scope>NUCLEOTIDE SEQUENCE</scope>
</reference>
<keyword evidence="2" id="KW-1015">Disulfide bond</keyword>
<evidence type="ECO:0000256" key="1">
    <source>
        <dbReference type="ARBA" id="ARBA00022737"/>
    </source>
</evidence>
<dbReference type="Pfam" id="PF00431">
    <property type="entry name" value="CUB"/>
    <property type="match status" value="1"/>
</dbReference>
<dbReference type="EMBL" id="OB660842">
    <property type="protein sequence ID" value="CAD7226489.1"/>
    <property type="molecule type" value="Genomic_DNA"/>
</dbReference>
<evidence type="ECO:0000313" key="4">
    <source>
        <dbReference type="EMBL" id="CAD7226489.1"/>
    </source>
</evidence>
<sequence length="355" mass="38969">MRGSCTDYRVVLTGGRRKAGRNGILVCPIPGHIGQAVYYSSQQVGSLAKCEQSFPGYVARDRSCSRRSLEAAGPVVPVAHRATGQRKMHRCLFLLCLLPPLICALPQDHTEQRQGGGAALLQNVLQFPQNVLNSIAGTRADSRIGEQCQYTTDCLETTKNSVCFNGTCLCNLGYRYRAASDECRAVDPCPVCDLADTCPTGEIDIGCDGTCSSAAVKRFNVDDVPRMIKSHKDWPANYEANTDVYYCLKAPAGRRVNFKALWMDLETQCGYGCDSVTIYNGCVAKPENILAFYTGDNSGNNECVTSYCNEMLIHFKTDGDDGGKGDQRSGFMGYYTESLYEEDRCKYQGIKKPAE</sequence>
<name>A0A7R8ZJ47_9CRUS</name>
<dbReference type="PANTHER" id="PTHR24251">
    <property type="entry name" value="OVOCHYMASE-RELATED"/>
    <property type="match status" value="1"/>
</dbReference>
<dbReference type="SMART" id="SM00042">
    <property type="entry name" value="CUB"/>
    <property type="match status" value="1"/>
</dbReference>
<gene>
    <name evidence="4" type="ORF">CTOB1V02_LOCUS4407</name>
</gene>
<evidence type="ECO:0000256" key="2">
    <source>
        <dbReference type="ARBA" id="ARBA00023157"/>
    </source>
</evidence>
<dbReference type="OrthoDB" id="6380705at2759"/>